<keyword evidence="1" id="KW-0812">Transmembrane</keyword>
<reference evidence="3" key="1">
    <citation type="journal article" date="2019" name="Int. J. Syst. Evol. Microbiol.">
        <title>The Global Catalogue of Microorganisms (GCM) 10K type strain sequencing project: providing services to taxonomists for standard genome sequencing and annotation.</title>
        <authorList>
            <consortium name="The Broad Institute Genomics Platform"/>
            <consortium name="The Broad Institute Genome Sequencing Center for Infectious Disease"/>
            <person name="Wu L."/>
            <person name="Ma J."/>
        </authorList>
    </citation>
    <scope>NUCLEOTIDE SEQUENCE [LARGE SCALE GENOMIC DNA]</scope>
    <source>
        <strain evidence="3">CCUG 53519</strain>
    </source>
</reference>
<gene>
    <name evidence="2" type="ORF">ACFQ3J_21275</name>
</gene>
<dbReference type="Proteomes" id="UP001597169">
    <property type="component" value="Unassembled WGS sequence"/>
</dbReference>
<accession>A0ABW3PZA1</accession>
<dbReference type="EMBL" id="JBHTKX010000004">
    <property type="protein sequence ID" value="MFD1130678.1"/>
    <property type="molecule type" value="Genomic_DNA"/>
</dbReference>
<sequence length="126" mass="14190">MNENTETSISLATAILIFISAASFALWGLVSQEQSTNNLPQVRANEDHRVFSTIQEAGEELYSGAQVIYSIFRIQEINSDIEVEDILFTKNLTIDNTDVSHIDPNKSYSVVYERNTKGELTKIIFN</sequence>
<comment type="caution">
    <text evidence="2">The sequence shown here is derived from an EMBL/GenBank/DDBJ whole genome shotgun (WGS) entry which is preliminary data.</text>
</comment>
<keyword evidence="3" id="KW-1185">Reference proteome</keyword>
<name>A0ABW3PZA1_9BACL</name>
<proteinExistence type="predicted"/>
<dbReference type="RefSeq" id="WP_090727245.1">
    <property type="nucleotide sequence ID" value="NZ_JBHTKX010000004.1"/>
</dbReference>
<keyword evidence="1" id="KW-1133">Transmembrane helix</keyword>
<organism evidence="2 3">
    <name type="scientific">Paenibacillus provencensis</name>
    <dbReference type="NCBI Taxonomy" id="441151"/>
    <lineage>
        <taxon>Bacteria</taxon>
        <taxon>Bacillati</taxon>
        <taxon>Bacillota</taxon>
        <taxon>Bacilli</taxon>
        <taxon>Bacillales</taxon>
        <taxon>Paenibacillaceae</taxon>
        <taxon>Paenibacillus</taxon>
    </lineage>
</organism>
<evidence type="ECO:0000313" key="3">
    <source>
        <dbReference type="Proteomes" id="UP001597169"/>
    </source>
</evidence>
<feature type="transmembrane region" description="Helical" evidence="1">
    <location>
        <begin position="9"/>
        <end position="30"/>
    </location>
</feature>
<protein>
    <submittedName>
        <fullName evidence="2">Uncharacterized protein</fullName>
    </submittedName>
</protein>
<keyword evidence="1" id="KW-0472">Membrane</keyword>
<evidence type="ECO:0000256" key="1">
    <source>
        <dbReference type="SAM" id="Phobius"/>
    </source>
</evidence>
<evidence type="ECO:0000313" key="2">
    <source>
        <dbReference type="EMBL" id="MFD1130678.1"/>
    </source>
</evidence>